<dbReference type="AlphaFoldDB" id="A0A2N9VYA0"/>
<comment type="subcellular location">
    <subcellularLocation>
        <location evidence="1">Cell membrane</location>
        <topology evidence="1">Multi-pass membrane protein</topology>
    </subcellularLocation>
</comment>
<keyword evidence="3 6" id="KW-0812">Transmembrane</keyword>
<dbReference type="PANTHER" id="PTHR30482">
    <property type="entry name" value="HIGH-AFFINITY BRANCHED-CHAIN AMINO ACID TRANSPORT SYSTEM PERMEASE"/>
    <property type="match status" value="1"/>
</dbReference>
<keyword evidence="2" id="KW-1003">Cell membrane</keyword>
<protein>
    <submittedName>
        <fullName evidence="7">Branched-chain amino acid ABC transporter permease</fullName>
    </submittedName>
</protein>
<dbReference type="GO" id="GO:0015658">
    <property type="term" value="F:branched-chain amino acid transmembrane transporter activity"/>
    <property type="evidence" value="ECO:0007669"/>
    <property type="project" value="InterPro"/>
</dbReference>
<dbReference type="InterPro" id="IPR001851">
    <property type="entry name" value="ABC_transp_permease"/>
</dbReference>
<accession>A0A2N9VYA0</accession>
<comment type="caution">
    <text evidence="7">The sequence shown here is derived from an EMBL/GenBank/DDBJ whole genome shotgun (WGS) entry which is preliminary data.</text>
</comment>
<dbReference type="OrthoDB" id="9814461at2"/>
<dbReference type="Pfam" id="PF02653">
    <property type="entry name" value="BPD_transp_2"/>
    <property type="match status" value="1"/>
</dbReference>
<dbReference type="EMBL" id="MZMT01000030">
    <property type="protein sequence ID" value="PIO44468.1"/>
    <property type="molecule type" value="Genomic_DNA"/>
</dbReference>
<organism evidence="7 8">
    <name type="scientific">Phyllobacterium zundukense</name>
    <dbReference type="NCBI Taxonomy" id="1867719"/>
    <lineage>
        <taxon>Bacteria</taxon>
        <taxon>Pseudomonadati</taxon>
        <taxon>Pseudomonadota</taxon>
        <taxon>Alphaproteobacteria</taxon>
        <taxon>Hyphomicrobiales</taxon>
        <taxon>Phyllobacteriaceae</taxon>
        <taxon>Phyllobacterium</taxon>
    </lineage>
</organism>
<keyword evidence="4 6" id="KW-1133">Transmembrane helix</keyword>
<proteinExistence type="predicted"/>
<gene>
    <name evidence="7" type="ORF">B5P45_12760</name>
</gene>
<feature type="transmembrane region" description="Helical" evidence="6">
    <location>
        <begin position="174"/>
        <end position="195"/>
    </location>
</feature>
<evidence type="ECO:0000256" key="3">
    <source>
        <dbReference type="ARBA" id="ARBA00022692"/>
    </source>
</evidence>
<feature type="transmembrane region" description="Helical" evidence="6">
    <location>
        <begin position="309"/>
        <end position="327"/>
    </location>
</feature>
<feature type="transmembrane region" description="Helical" evidence="6">
    <location>
        <begin position="261"/>
        <end position="288"/>
    </location>
</feature>
<dbReference type="KEGG" id="pht:BLM14_25135"/>
<evidence type="ECO:0000256" key="4">
    <source>
        <dbReference type="ARBA" id="ARBA00022989"/>
    </source>
</evidence>
<evidence type="ECO:0000256" key="5">
    <source>
        <dbReference type="ARBA" id="ARBA00023136"/>
    </source>
</evidence>
<feature type="transmembrane region" description="Helical" evidence="6">
    <location>
        <begin position="42"/>
        <end position="63"/>
    </location>
</feature>
<evidence type="ECO:0000256" key="1">
    <source>
        <dbReference type="ARBA" id="ARBA00004651"/>
    </source>
</evidence>
<evidence type="ECO:0000313" key="8">
    <source>
        <dbReference type="Proteomes" id="UP000232163"/>
    </source>
</evidence>
<dbReference type="PANTHER" id="PTHR30482:SF5">
    <property type="entry name" value="ABC TRANSPORTER PERMEASE PROTEIN"/>
    <property type="match status" value="1"/>
</dbReference>
<dbReference type="GO" id="GO:0005886">
    <property type="term" value="C:plasma membrane"/>
    <property type="evidence" value="ECO:0007669"/>
    <property type="project" value="UniProtKB-SubCell"/>
</dbReference>
<feature type="transmembrane region" description="Helical" evidence="6">
    <location>
        <begin position="96"/>
        <end position="118"/>
    </location>
</feature>
<keyword evidence="8" id="KW-1185">Reference proteome</keyword>
<name>A0A2N9VYA0_9HYPH</name>
<sequence>MTTLQEPILSAPIRQPLAGLNAVLVAIGLVAAFAVPAVADDYWLSSIIIPAIVMGLAGVGLNLLFGYAGLVTLGSAAFMSIGAFTTYNLLLRAPLLPLPVVLILAGLFAAAAGVVFGLPSLRIKGFYLGASTLGAQFFFEWLFTNFSWFSNDSQSLTISAPRLQILGYDLQSAAGRYCLVIATTALLIALAFAIVKSRLGREWMAVRDMDTAASVIGIPVARRKLQAFGISSFFLGITGALWAFAYLGTADAHAFNLDKSFQILFIVIIGGVATIYGNFLGASFIVLMPIVIDRLSLVFDLSFLADQGALANLQRIIFGAIIILLLIKEPDGLTSLIKRGWASLRRRGAPT</sequence>
<feature type="transmembrane region" description="Helical" evidence="6">
    <location>
        <begin position="125"/>
        <end position="143"/>
    </location>
</feature>
<dbReference type="Proteomes" id="UP000232163">
    <property type="component" value="Unassembled WGS sequence"/>
</dbReference>
<feature type="transmembrane region" description="Helical" evidence="6">
    <location>
        <begin position="17"/>
        <end position="36"/>
    </location>
</feature>
<feature type="transmembrane region" description="Helical" evidence="6">
    <location>
        <begin position="70"/>
        <end position="90"/>
    </location>
</feature>
<reference evidence="7 8" key="1">
    <citation type="journal article" date="2017" name="Int J Environ Stud">
        <title>Does the Miocene-Pliocene relict legume Oxytropis triphylla form nitrogen-fixing nodules with a combination of bacterial strains?</title>
        <authorList>
            <person name="Safronova V."/>
            <person name="Belimov A."/>
            <person name="Sazanova A."/>
            <person name="Kuznetsova I."/>
            <person name="Popova J."/>
            <person name="Andronov E."/>
            <person name="Verkhozina A."/>
            <person name="Tikhonovich I."/>
        </authorList>
    </citation>
    <scope>NUCLEOTIDE SEQUENCE [LARGE SCALE GENOMIC DNA]</scope>
    <source>
        <strain evidence="7 8">Tri-38</strain>
    </source>
</reference>
<evidence type="ECO:0000256" key="6">
    <source>
        <dbReference type="SAM" id="Phobius"/>
    </source>
</evidence>
<evidence type="ECO:0000256" key="2">
    <source>
        <dbReference type="ARBA" id="ARBA00022475"/>
    </source>
</evidence>
<evidence type="ECO:0000313" key="7">
    <source>
        <dbReference type="EMBL" id="PIO44468.1"/>
    </source>
</evidence>
<dbReference type="InterPro" id="IPR043428">
    <property type="entry name" value="LivM-like"/>
</dbReference>
<dbReference type="CDD" id="cd06581">
    <property type="entry name" value="TM_PBP1_LivM_like"/>
    <property type="match status" value="1"/>
</dbReference>
<feature type="transmembrane region" description="Helical" evidence="6">
    <location>
        <begin position="227"/>
        <end position="249"/>
    </location>
</feature>
<keyword evidence="5 6" id="KW-0472">Membrane</keyword>